<dbReference type="OrthoDB" id="9780162at2"/>
<dbReference type="AlphaFoldDB" id="A0A2V3A4U1"/>
<keyword evidence="5 7" id="KW-1133">Transmembrane helix</keyword>
<feature type="transmembrane region" description="Helical" evidence="7">
    <location>
        <begin position="330"/>
        <end position="351"/>
    </location>
</feature>
<dbReference type="Pfam" id="PF00324">
    <property type="entry name" value="AA_permease"/>
    <property type="match status" value="1"/>
</dbReference>
<dbReference type="EMBL" id="QGTW01000001">
    <property type="protein sequence ID" value="PWW32127.1"/>
    <property type="molecule type" value="Genomic_DNA"/>
</dbReference>
<evidence type="ECO:0000259" key="8">
    <source>
        <dbReference type="Pfam" id="PF00324"/>
    </source>
</evidence>
<evidence type="ECO:0000313" key="9">
    <source>
        <dbReference type="EMBL" id="PWW32127.1"/>
    </source>
</evidence>
<evidence type="ECO:0000256" key="7">
    <source>
        <dbReference type="SAM" id="Phobius"/>
    </source>
</evidence>
<keyword evidence="3 7" id="KW-0812">Transmembrane</keyword>
<dbReference type="Gene3D" id="1.20.1740.10">
    <property type="entry name" value="Amino acid/polyamine transporter I"/>
    <property type="match status" value="1"/>
</dbReference>
<feature type="transmembrane region" description="Helical" evidence="7">
    <location>
        <begin position="357"/>
        <end position="382"/>
    </location>
</feature>
<evidence type="ECO:0000256" key="5">
    <source>
        <dbReference type="ARBA" id="ARBA00022989"/>
    </source>
</evidence>
<feature type="transmembrane region" description="Helical" evidence="7">
    <location>
        <begin position="239"/>
        <end position="260"/>
    </location>
</feature>
<feature type="transmembrane region" description="Helical" evidence="7">
    <location>
        <begin position="402"/>
        <end position="423"/>
    </location>
</feature>
<dbReference type="Proteomes" id="UP000247150">
    <property type="component" value="Unassembled WGS sequence"/>
</dbReference>
<dbReference type="GO" id="GO:0006865">
    <property type="term" value="P:amino acid transport"/>
    <property type="evidence" value="ECO:0007669"/>
    <property type="project" value="UniProtKB-KW"/>
</dbReference>
<dbReference type="GO" id="GO:0005886">
    <property type="term" value="C:plasma membrane"/>
    <property type="evidence" value="ECO:0007669"/>
    <property type="project" value="UniProtKB-SubCell"/>
</dbReference>
<organism evidence="9 10">
    <name type="scientific">Cytobacillus oceanisediminis</name>
    <dbReference type="NCBI Taxonomy" id="665099"/>
    <lineage>
        <taxon>Bacteria</taxon>
        <taxon>Bacillati</taxon>
        <taxon>Bacillota</taxon>
        <taxon>Bacilli</taxon>
        <taxon>Bacillales</taxon>
        <taxon>Bacillaceae</taxon>
        <taxon>Cytobacillus</taxon>
    </lineage>
</organism>
<evidence type="ECO:0000256" key="3">
    <source>
        <dbReference type="ARBA" id="ARBA00022692"/>
    </source>
</evidence>
<evidence type="ECO:0000256" key="2">
    <source>
        <dbReference type="ARBA" id="ARBA00022448"/>
    </source>
</evidence>
<protein>
    <submittedName>
        <fullName evidence="9">Arginine:proton symporter (AAT family)</fullName>
    </submittedName>
</protein>
<dbReference type="PANTHER" id="PTHR43495:SF5">
    <property type="entry name" value="GAMMA-AMINOBUTYRIC ACID PERMEASE"/>
    <property type="match status" value="1"/>
</dbReference>
<feature type="transmembrane region" description="Helical" evidence="7">
    <location>
        <begin position="82"/>
        <end position="103"/>
    </location>
</feature>
<feature type="transmembrane region" description="Helical" evidence="7">
    <location>
        <begin position="153"/>
        <end position="172"/>
    </location>
</feature>
<evidence type="ECO:0000256" key="1">
    <source>
        <dbReference type="ARBA" id="ARBA00004651"/>
    </source>
</evidence>
<dbReference type="GO" id="GO:0055085">
    <property type="term" value="P:transmembrane transport"/>
    <property type="evidence" value="ECO:0007669"/>
    <property type="project" value="InterPro"/>
</dbReference>
<reference evidence="9 10" key="1">
    <citation type="submission" date="2018-05" db="EMBL/GenBank/DDBJ databases">
        <title>Freshwater and sediment microbial communities from various areas in North America, analyzing microbe dynamics in response to fracking.</title>
        <authorList>
            <person name="Lamendella R."/>
        </authorList>
    </citation>
    <scope>NUCLEOTIDE SEQUENCE [LARGE SCALE GENOMIC DNA]</scope>
    <source>
        <strain evidence="9 10">15_TX</strain>
    </source>
</reference>
<feature type="transmembrane region" description="Helical" evidence="7">
    <location>
        <begin position="123"/>
        <end position="141"/>
    </location>
</feature>
<dbReference type="InterPro" id="IPR004841">
    <property type="entry name" value="AA-permease/SLC12A_dom"/>
</dbReference>
<keyword evidence="2" id="KW-0813">Transport</keyword>
<keyword evidence="4" id="KW-0029">Amino-acid transport</keyword>
<dbReference type="FunFam" id="1.20.1740.10:FF:000001">
    <property type="entry name" value="Amino acid permease"/>
    <property type="match status" value="1"/>
</dbReference>
<evidence type="ECO:0000313" key="10">
    <source>
        <dbReference type="Proteomes" id="UP000247150"/>
    </source>
</evidence>
<name>A0A2V3A4U1_9BACI</name>
<dbReference type="RefSeq" id="WP_110063093.1">
    <property type="nucleotide sequence ID" value="NZ_QGTW01000001.1"/>
</dbReference>
<feature type="transmembrane region" description="Helical" evidence="7">
    <location>
        <begin position="192"/>
        <end position="212"/>
    </location>
</feature>
<accession>A0A2V3A4U1</accession>
<feature type="transmembrane region" description="Helical" evidence="7">
    <location>
        <begin position="429"/>
        <end position="447"/>
    </location>
</feature>
<feature type="transmembrane region" description="Helical" evidence="7">
    <location>
        <begin position="45"/>
        <end position="70"/>
    </location>
</feature>
<gene>
    <name evidence="9" type="ORF">DFO73_101390</name>
</gene>
<feature type="transmembrane region" description="Helical" evidence="7">
    <location>
        <begin position="285"/>
        <end position="310"/>
    </location>
</feature>
<dbReference type="PIRSF" id="PIRSF006060">
    <property type="entry name" value="AA_transporter"/>
    <property type="match status" value="1"/>
</dbReference>
<keyword evidence="6 7" id="KW-0472">Membrane</keyword>
<comment type="subcellular location">
    <subcellularLocation>
        <location evidence="1">Cell membrane</location>
        <topology evidence="1">Multi-pass membrane protein</topology>
    </subcellularLocation>
</comment>
<sequence>MSQTKLKRQMKSRHLFMMSLGGIIGTGLFVGSGYAIGEAGPAGAILAYLVGGLLMYLAMVCLGELSVVMPVSGSFQAHATKFIGPATGFVIGWVYWLSWAMYVGLEFVAAGLLMKRWFPDVQTWIWCAIFIVLLFSINSLTTKAFAETEYWFAGIKVLTVILFIIIGLAAIFGVISMDNTPAPYVSNFFGDGIFPAGIVGVFISMMSVIYAFQGSEIMGVAAGETEEPEKNIPKAIRTIVFRILLFYVLAIFVLSAIVPWKEAGVLESPFVTVFDMVGIPYAADIMNFVILTAILSVGNTGLYACTRIMYSLSETGMAPKIFGKLNKRGVPAYALLVTLGFALLSLLTSYIAADTLFVVLLAVSGIGGTLTWLAIAAAQIGFRRQYIKNGGKVEDLKYKVPLYPFIPILCIAMCLLIFAVMAFDPTQRSSLYWGFGFIGLCYLYYYFMYTRKNITLPINTESGTNPAVGDEI</sequence>
<comment type="caution">
    <text evidence="9">The sequence shown here is derived from an EMBL/GenBank/DDBJ whole genome shotgun (WGS) entry which is preliminary data.</text>
</comment>
<feature type="domain" description="Amino acid permease/ SLC12A" evidence="8">
    <location>
        <begin position="14"/>
        <end position="447"/>
    </location>
</feature>
<evidence type="ECO:0000256" key="4">
    <source>
        <dbReference type="ARBA" id="ARBA00022970"/>
    </source>
</evidence>
<evidence type="ECO:0000256" key="6">
    <source>
        <dbReference type="ARBA" id="ARBA00023136"/>
    </source>
</evidence>
<dbReference type="PANTHER" id="PTHR43495">
    <property type="entry name" value="GABA PERMEASE"/>
    <property type="match status" value="1"/>
</dbReference>
<proteinExistence type="predicted"/>